<evidence type="ECO:0000313" key="1">
    <source>
        <dbReference type="EMBL" id="MFC3102012.1"/>
    </source>
</evidence>
<dbReference type="Proteomes" id="UP001595378">
    <property type="component" value="Unassembled WGS sequence"/>
</dbReference>
<sequence>MVPARSNRPSLDDIRTMPVGEIAKLPAEHLALLQEDADAALDAAKRLKEWLEGAIALRYADAAAARRRAAGKDTGLVRFADGAVMVAADLPKKVDWDQSLLAALVERIRASGENPADYVDIGFKVPERKYTAWPAAIREAFASARTVRTAKPTFRLTITNEDAR</sequence>
<dbReference type="RefSeq" id="WP_336920149.1">
    <property type="nucleotide sequence ID" value="NZ_JBANRN010000014.1"/>
</dbReference>
<dbReference type="EMBL" id="JBHRSU010000036">
    <property type="protein sequence ID" value="MFC3102012.1"/>
    <property type="molecule type" value="Genomic_DNA"/>
</dbReference>
<name>A0ABV7EK13_9SPHN</name>
<protein>
    <submittedName>
        <fullName evidence="1">Uncharacterized protein</fullName>
    </submittedName>
</protein>
<accession>A0ABV7EK13</accession>
<reference evidence="2" key="1">
    <citation type="journal article" date="2019" name="Int. J. Syst. Evol. Microbiol.">
        <title>The Global Catalogue of Microorganisms (GCM) 10K type strain sequencing project: providing services to taxonomists for standard genome sequencing and annotation.</title>
        <authorList>
            <consortium name="The Broad Institute Genomics Platform"/>
            <consortium name="The Broad Institute Genome Sequencing Center for Infectious Disease"/>
            <person name="Wu L."/>
            <person name="Ma J."/>
        </authorList>
    </citation>
    <scope>NUCLEOTIDE SEQUENCE [LARGE SCALE GENOMIC DNA]</scope>
    <source>
        <strain evidence="2">KCTC 52606</strain>
    </source>
</reference>
<keyword evidence="2" id="KW-1185">Reference proteome</keyword>
<comment type="caution">
    <text evidence="1">The sequence shown here is derived from an EMBL/GenBank/DDBJ whole genome shotgun (WGS) entry which is preliminary data.</text>
</comment>
<gene>
    <name evidence="1" type="ORF">ACFODK_14070</name>
</gene>
<organism evidence="1 2">
    <name type="scientific">Alteraurantiacibacter lauratis</name>
    <dbReference type="NCBI Taxonomy" id="2054627"/>
    <lineage>
        <taxon>Bacteria</taxon>
        <taxon>Pseudomonadati</taxon>
        <taxon>Pseudomonadota</taxon>
        <taxon>Alphaproteobacteria</taxon>
        <taxon>Sphingomonadales</taxon>
        <taxon>Erythrobacteraceae</taxon>
        <taxon>Alteraurantiacibacter</taxon>
    </lineage>
</organism>
<proteinExistence type="predicted"/>
<evidence type="ECO:0000313" key="2">
    <source>
        <dbReference type="Proteomes" id="UP001595378"/>
    </source>
</evidence>